<sequence length="531" mass="56813">MAACAAFEEDDDFAKAMHMVLSTPPPPPRRFIPLIQRGRPPSLELLSPAATSPLREAPLWGCVGTMLSTMIGGGVLSLPYALKLTGLTFGLPLLVLSAAASDFALYALCSASRRTGTATLAELARHAQGPRLENVVLAALFVLCAFVSVAYARLLRDLISLFLHPFEASTGTVDRCLVGAAVAVLFPLSLNKELHRLRYAAFTSFAGAICVAALFVYRATPRRHRVAEILWPPADLDLSAALEALPIMVLLFLCQFNVLSIHARLHNPTRPRLKLLIHVAIGVTVLFYIVIGVAGTLVCADAPLSVTQDALSCLAATTRTSSDALLACAGGAFACSILLNTPALIIPLRDSLGLVFEKCCFCNQRQNTDVLPVVVHEKSSLRPNPNPNLGGLDDQDQKLDDDDDDDDDARGERRSPAPLQGQGQGRRRWFEFSWGLVVHVGITAAIISAVVVAAQRVPGVASVWAVCGSSVGLFVAFMLPCGLYLRVRGDKEGHKALIRQAVCAILVISSASLAIVCTYRNARAILFFSSG</sequence>
<name>A0AAD7XHK3_9STRA</name>
<feature type="compositionally biased region" description="Acidic residues" evidence="8">
    <location>
        <begin position="399"/>
        <end position="409"/>
    </location>
</feature>
<dbReference type="PANTHER" id="PTHR22950:SF458">
    <property type="entry name" value="SODIUM-COUPLED NEUTRAL AMINO ACID TRANSPORTER 11-RELATED"/>
    <property type="match status" value="1"/>
</dbReference>
<feature type="transmembrane region" description="Helical" evidence="9">
    <location>
        <begin position="461"/>
        <end position="485"/>
    </location>
</feature>
<feature type="transmembrane region" description="Helical" evidence="9">
    <location>
        <begin position="59"/>
        <end position="82"/>
    </location>
</feature>
<dbReference type="Proteomes" id="UP001230188">
    <property type="component" value="Unassembled WGS sequence"/>
</dbReference>
<keyword evidence="5" id="KW-0029">Amino-acid transport</keyword>
<feature type="region of interest" description="Disordered" evidence="8">
    <location>
        <begin position="379"/>
        <end position="424"/>
    </location>
</feature>
<comment type="subcellular location">
    <subcellularLocation>
        <location evidence="1">Membrane</location>
        <topology evidence="1">Multi-pass membrane protein</topology>
    </subcellularLocation>
</comment>
<dbReference type="InterPro" id="IPR013057">
    <property type="entry name" value="AA_transpt_TM"/>
</dbReference>
<dbReference type="PANTHER" id="PTHR22950">
    <property type="entry name" value="AMINO ACID TRANSPORTER"/>
    <property type="match status" value="1"/>
</dbReference>
<comment type="similarity">
    <text evidence="2">Belongs to the amino acid/polyamine transporter 2 family.</text>
</comment>
<feature type="transmembrane region" description="Helical" evidence="9">
    <location>
        <begin position="132"/>
        <end position="152"/>
    </location>
</feature>
<feature type="transmembrane region" description="Helical" evidence="9">
    <location>
        <begin position="275"/>
        <end position="304"/>
    </location>
</feature>
<dbReference type="AlphaFoldDB" id="A0AAD7XHK3"/>
<evidence type="ECO:0000256" key="4">
    <source>
        <dbReference type="ARBA" id="ARBA00022692"/>
    </source>
</evidence>
<feature type="domain" description="Amino acid transporter transmembrane" evidence="10">
    <location>
        <begin position="62"/>
        <end position="517"/>
    </location>
</feature>
<dbReference type="Pfam" id="PF01490">
    <property type="entry name" value="Aa_trans"/>
    <property type="match status" value="1"/>
</dbReference>
<evidence type="ECO:0000313" key="12">
    <source>
        <dbReference type="Proteomes" id="UP001230188"/>
    </source>
</evidence>
<evidence type="ECO:0000256" key="8">
    <source>
        <dbReference type="SAM" id="MobiDB-lite"/>
    </source>
</evidence>
<evidence type="ECO:0000256" key="5">
    <source>
        <dbReference type="ARBA" id="ARBA00022970"/>
    </source>
</evidence>
<keyword evidence="7 9" id="KW-0472">Membrane</keyword>
<evidence type="ECO:0000256" key="1">
    <source>
        <dbReference type="ARBA" id="ARBA00004141"/>
    </source>
</evidence>
<keyword evidence="4 9" id="KW-0812">Transmembrane</keyword>
<feature type="transmembrane region" description="Helical" evidence="9">
    <location>
        <begin position="240"/>
        <end position="263"/>
    </location>
</feature>
<accession>A0AAD7XHK3</accession>
<organism evidence="11 12">
    <name type="scientific">Chrysophaeum taylorii</name>
    <dbReference type="NCBI Taxonomy" id="2483200"/>
    <lineage>
        <taxon>Eukaryota</taxon>
        <taxon>Sar</taxon>
        <taxon>Stramenopiles</taxon>
        <taxon>Ochrophyta</taxon>
        <taxon>Pelagophyceae</taxon>
        <taxon>Pelagomonadales</taxon>
        <taxon>Pelagomonadaceae</taxon>
        <taxon>Chrysophaeum</taxon>
    </lineage>
</organism>
<feature type="transmembrane region" description="Helical" evidence="9">
    <location>
        <begin position="88"/>
        <end position="111"/>
    </location>
</feature>
<evidence type="ECO:0000256" key="9">
    <source>
        <dbReference type="SAM" id="Phobius"/>
    </source>
</evidence>
<evidence type="ECO:0000313" key="11">
    <source>
        <dbReference type="EMBL" id="KAJ8601752.1"/>
    </source>
</evidence>
<keyword evidence="6 9" id="KW-1133">Transmembrane helix</keyword>
<feature type="transmembrane region" description="Helical" evidence="9">
    <location>
        <begin position="197"/>
        <end position="220"/>
    </location>
</feature>
<protein>
    <recommendedName>
        <fullName evidence="10">Amino acid transporter transmembrane domain-containing protein</fullName>
    </recommendedName>
</protein>
<dbReference type="GO" id="GO:0015179">
    <property type="term" value="F:L-amino acid transmembrane transporter activity"/>
    <property type="evidence" value="ECO:0007669"/>
    <property type="project" value="TreeGrafter"/>
</dbReference>
<evidence type="ECO:0000256" key="2">
    <source>
        <dbReference type="ARBA" id="ARBA00008066"/>
    </source>
</evidence>
<evidence type="ECO:0000256" key="3">
    <source>
        <dbReference type="ARBA" id="ARBA00022448"/>
    </source>
</evidence>
<feature type="transmembrane region" description="Helical" evidence="9">
    <location>
        <begin position="432"/>
        <end position="455"/>
    </location>
</feature>
<keyword evidence="12" id="KW-1185">Reference proteome</keyword>
<reference evidence="11" key="1">
    <citation type="submission" date="2023-01" db="EMBL/GenBank/DDBJ databases">
        <title>Metagenome sequencing of chrysophaentin producing Chrysophaeum taylorii.</title>
        <authorList>
            <person name="Davison J."/>
            <person name="Bewley C."/>
        </authorList>
    </citation>
    <scope>NUCLEOTIDE SEQUENCE</scope>
    <source>
        <strain evidence="11">NIES-1699</strain>
    </source>
</reference>
<dbReference type="GO" id="GO:0016020">
    <property type="term" value="C:membrane"/>
    <property type="evidence" value="ECO:0007669"/>
    <property type="project" value="UniProtKB-SubCell"/>
</dbReference>
<dbReference type="EMBL" id="JAQMWT010000406">
    <property type="protein sequence ID" value="KAJ8601752.1"/>
    <property type="molecule type" value="Genomic_DNA"/>
</dbReference>
<gene>
    <name evidence="11" type="ORF">CTAYLR_006748</name>
</gene>
<evidence type="ECO:0000256" key="7">
    <source>
        <dbReference type="ARBA" id="ARBA00023136"/>
    </source>
</evidence>
<comment type="caution">
    <text evidence="11">The sequence shown here is derived from an EMBL/GenBank/DDBJ whole genome shotgun (WGS) entry which is preliminary data.</text>
</comment>
<proteinExistence type="inferred from homology"/>
<feature type="transmembrane region" description="Helical" evidence="9">
    <location>
        <begin position="172"/>
        <end position="190"/>
    </location>
</feature>
<evidence type="ECO:0000259" key="10">
    <source>
        <dbReference type="Pfam" id="PF01490"/>
    </source>
</evidence>
<keyword evidence="3" id="KW-0813">Transport</keyword>
<evidence type="ECO:0000256" key="6">
    <source>
        <dbReference type="ARBA" id="ARBA00022989"/>
    </source>
</evidence>
<feature type="transmembrane region" description="Helical" evidence="9">
    <location>
        <begin position="324"/>
        <end position="348"/>
    </location>
</feature>
<feature type="transmembrane region" description="Helical" evidence="9">
    <location>
        <begin position="497"/>
        <end position="516"/>
    </location>
</feature>